<organism evidence="1 2">
    <name type="scientific">Mucilaginibacter polytrichastri</name>
    <dbReference type="NCBI Taxonomy" id="1302689"/>
    <lineage>
        <taxon>Bacteria</taxon>
        <taxon>Pseudomonadati</taxon>
        <taxon>Bacteroidota</taxon>
        <taxon>Sphingobacteriia</taxon>
        <taxon>Sphingobacteriales</taxon>
        <taxon>Sphingobacteriaceae</taxon>
        <taxon>Mucilaginibacter</taxon>
    </lineage>
</organism>
<keyword evidence="2" id="KW-1185">Reference proteome</keyword>
<protein>
    <submittedName>
        <fullName evidence="1">Uncharacterized protein</fullName>
    </submittedName>
</protein>
<proteinExistence type="predicted"/>
<dbReference type="Proteomes" id="UP000186720">
    <property type="component" value="Unassembled WGS sequence"/>
</dbReference>
<evidence type="ECO:0000313" key="1">
    <source>
        <dbReference type="EMBL" id="OKS84588.1"/>
    </source>
</evidence>
<sequence>MAMAAGHLENLDHILFDYSIDLYVQPAQIWGRLKNVLELI</sequence>
<name>A0A1Q5ZSD6_9SPHI</name>
<gene>
    <name evidence="1" type="ORF">RG47T_0020</name>
</gene>
<dbReference type="AlphaFoldDB" id="A0A1Q5ZSD6"/>
<dbReference type="STRING" id="1302689.RG47T_0020"/>
<evidence type="ECO:0000313" key="2">
    <source>
        <dbReference type="Proteomes" id="UP000186720"/>
    </source>
</evidence>
<accession>A0A1Q5ZSD6</accession>
<reference evidence="1 2" key="1">
    <citation type="submission" date="2016-11" db="EMBL/GenBank/DDBJ databases">
        <title>Whole Genome Sequencing of Mucilaginibacter polytrichastri RG4-7(T) isolated from the moss sample.</title>
        <authorList>
            <person name="Li Y."/>
        </authorList>
    </citation>
    <scope>NUCLEOTIDE SEQUENCE [LARGE SCALE GENOMIC DNA]</scope>
    <source>
        <strain evidence="1 2">RG4-7</strain>
    </source>
</reference>
<comment type="caution">
    <text evidence="1">The sequence shown here is derived from an EMBL/GenBank/DDBJ whole genome shotgun (WGS) entry which is preliminary data.</text>
</comment>
<dbReference type="EMBL" id="MPPL01000001">
    <property type="protein sequence ID" value="OKS84588.1"/>
    <property type="molecule type" value="Genomic_DNA"/>
</dbReference>